<dbReference type="GO" id="GO:0005737">
    <property type="term" value="C:cytoplasm"/>
    <property type="evidence" value="ECO:0007669"/>
    <property type="project" value="TreeGrafter"/>
</dbReference>
<dbReference type="GeneID" id="24922474"/>
<dbReference type="AlphaFoldDB" id="D8M159"/>
<dbReference type="PANTHER" id="PTHR10648">
    <property type="entry name" value="SERINE/THREONINE-PROTEIN PHOSPHATASE PP2A 65 KDA REGULATORY SUBUNIT"/>
    <property type="match status" value="1"/>
</dbReference>
<dbReference type="SUPFAM" id="SSF48371">
    <property type="entry name" value="ARM repeat"/>
    <property type="match status" value="1"/>
</dbReference>
<evidence type="ECO:0000313" key="3">
    <source>
        <dbReference type="EMBL" id="CBK21798.2"/>
    </source>
</evidence>
<evidence type="ECO:0000256" key="1">
    <source>
        <dbReference type="ARBA" id="ARBA00022737"/>
    </source>
</evidence>
<keyword evidence="4" id="KW-1185">Reference proteome</keyword>
<dbReference type="GO" id="GO:0019888">
    <property type="term" value="F:protein phosphatase regulator activity"/>
    <property type="evidence" value="ECO:0007669"/>
    <property type="project" value="TreeGrafter"/>
</dbReference>
<dbReference type="InterPro" id="IPR051023">
    <property type="entry name" value="PP2A_Regulatory_Subunit_A"/>
</dbReference>
<sequence>MYCSTLLNPILSMIKDGALFLIPHLHWIFGFIPKETFKEKVFPYLTPLINKDEPYRLELITPLIVELMENDASLAQPLFDALLETQSEFVCRYLIDHLSPSFYDESIFDTILFQQEKLQSSWRVIFVARKHRKGDGNSAQGVANHSFQSFERSKAICRSSLYPDIEHVHLFSDNVHAVRRACAASITDVMDALKIDDFKDELLPSLISLYNSSGNYQIQSNLLYTFQNVLLSPLLSSNQDWTTEIQTLLIKELSNPIPNIRFITCKVIGKTFEQFPPDFQKEYILPKLKSLTRDEDTDVRFYSSIALERMAVVS</sequence>
<accession>D8M159</accession>
<reference evidence="3" key="1">
    <citation type="submission" date="2010-02" db="EMBL/GenBank/DDBJ databases">
        <title>Sequencing and annotation of the Blastocystis hominis genome.</title>
        <authorList>
            <person name="Wincker P."/>
        </authorList>
    </citation>
    <scope>NUCLEOTIDE SEQUENCE</scope>
    <source>
        <strain evidence="3">Singapore isolate B</strain>
    </source>
</reference>
<dbReference type="Gene3D" id="1.25.10.10">
    <property type="entry name" value="Leucine-rich Repeat Variant"/>
    <property type="match status" value="1"/>
</dbReference>
<feature type="repeat" description="HEAT" evidence="2">
    <location>
        <begin position="284"/>
        <end position="314"/>
    </location>
</feature>
<dbReference type="EMBL" id="FN668644">
    <property type="protein sequence ID" value="CBK21798.2"/>
    <property type="molecule type" value="Genomic_DNA"/>
</dbReference>
<keyword evidence="1" id="KW-0677">Repeat</keyword>
<protein>
    <submittedName>
        <fullName evidence="3">Uncharacterized protein</fullName>
    </submittedName>
</protein>
<evidence type="ECO:0000256" key="2">
    <source>
        <dbReference type="PROSITE-ProRule" id="PRU00103"/>
    </source>
</evidence>
<dbReference type="InterPro" id="IPR016024">
    <property type="entry name" value="ARM-type_fold"/>
</dbReference>
<dbReference type="OrthoDB" id="340346at2759"/>
<dbReference type="Proteomes" id="UP000008312">
    <property type="component" value="Unassembled WGS sequence"/>
</dbReference>
<gene>
    <name evidence="3" type="ORF">GSBLH_T00006349001</name>
</gene>
<dbReference type="RefSeq" id="XP_012895846.1">
    <property type="nucleotide sequence ID" value="XM_013040392.1"/>
</dbReference>
<proteinExistence type="predicted"/>
<organism evidence="3">
    <name type="scientific">Blastocystis hominis</name>
    <dbReference type="NCBI Taxonomy" id="12968"/>
    <lineage>
        <taxon>Eukaryota</taxon>
        <taxon>Sar</taxon>
        <taxon>Stramenopiles</taxon>
        <taxon>Bigyra</taxon>
        <taxon>Opalozoa</taxon>
        <taxon>Opalinata</taxon>
        <taxon>Blastocystidae</taxon>
        <taxon>Blastocystis</taxon>
    </lineage>
</organism>
<dbReference type="InterPro" id="IPR011989">
    <property type="entry name" value="ARM-like"/>
</dbReference>
<evidence type="ECO:0000313" key="4">
    <source>
        <dbReference type="Proteomes" id="UP000008312"/>
    </source>
</evidence>
<name>D8M159_BLAHO</name>
<dbReference type="PROSITE" id="PS50077">
    <property type="entry name" value="HEAT_REPEAT"/>
    <property type="match status" value="1"/>
</dbReference>
<dbReference type="InterPro" id="IPR021133">
    <property type="entry name" value="HEAT_type_2"/>
</dbReference>
<dbReference type="InParanoid" id="D8M159"/>